<organism evidence="1 2">
    <name type="scientific">Parasponia andersonii</name>
    <name type="common">Sponia andersonii</name>
    <dbReference type="NCBI Taxonomy" id="3476"/>
    <lineage>
        <taxon>Eukaryota</taxon>
        <taxon>Viridiplantae</taxon>
        <taxon>Streptophyta</taxon>
        <taxon>Embryophyta</taxon>
        <taxon>Tracheophyta</taxon>
        <taxon>Spermatophyta</taxon>
        <taxon>Magnoliopsida</taxon>
        <taxon>eudicotyledons</taxon>
        <taxon>Gunneridae</taxon>
        <taxon>Pentapetalae</taxon>
        <taxon>rosids</taxon>
        <taxon>fabids</taxon>
        <taxon>Rosales</taxon>
        <taxon>Cannabaceae</taxon>
        <taxon>Parasponia</taxon>
    </lineage>
</organism>
<comment type="caution">
    <text evidence="1">The sequence shown here is derived from an EMBL/GenBank/DDBJ whole genome shotgun (WGS) entry which is preliminary data.</text>
</comment>
<dbReference type="Proteomes" id="UP000237105">
    <property type="component" value="Unassembled WGS sequence"/>
</dbReference>
<proteinExistence type="predicted"/>
<reference evidence="2" key="1">
    <citation type="submission" date="2016-06" db="EMBL/GenBank/DDBJ databases">
        <title>Parallel loss of symbiosis genes in relatives of nitrogen-fixing non-legume Parasponia.</title>
        <authorList>
            <person name="Van Velzen R."/>
            <person name="Holmer R."/>
            <person name="Bu F."/>
            <person name="Rutten L."/>
            <person name="Van Zeijl A."/>
            <person name="Liu W."/>
            <person name="Santuari L."/>
            <person name="Cao Q."/>
            <person name="Sharma T."/>
            <person name="Shen D."/>
            <person name="Roswanjaya Y."/>
            <person name="Wardhani T."/>
            <person name="Kalhor M.S."/>
            <person name="Jansen J."/>
            <person name="Van den Hoogen J."/>
            <person name="Gungor B."/>
            <person name="Hartog M."/>
            <person name="Hontelez J."/>
            <person name="Verver J."/>
            <person name="Yang W.-C."/>
            <person name="Schijlen E."/>
            <person name="Repin R."/>
            <person name="Schilthuizen M."/>
            <person name="Schranz E."/>
            <person name="Heidstra R."/>
            <person name="Miyata K."/>
            <person name="Fedorova E."/>
            <person name="Kohlen W."/>
            <person name="Bisseling T."/>
            <person name="Smit S."/>
            <person name="Geurts R."/>
        </authorList>
    </citation>
    <scope>NUCLEOTIDE SEQUENCE [LARGE SCALE GENOMIC DNA]</scope>
    <source>
        <strain evidence="2">cv. WU1-14</strain>
    </source>
</reference>
<accession>A0A2P5DJ29</accession>
<keyword evidence="2" id="KW-1185">Reference proteome</keyword>
<dbReference type="AlphaFoldDB" id="A0A2P5DJ29"/>
<name>A0A2P5DJ29_PARAD</name>
<dbReference type="EMBL" id="JXTB01000034">
    <property type="protein sequence ID" value="PON73301.1"/>
    <property type="molecule type" value="Genomic_DNA"/>
</dbReference>
<gene>
    <name evidence="1" type="ORF">PanWU01x14_058050</name>
</gene>
<sequence length="154" mass="17234">MDFMLFRIVIEFPTFGHPPPISRLPSPGLIGFLLLSFFLFASENLSNEDLSLVCVITWCIWFATNSFIFENRPKTGVEILEEVGCYLYEFQNCLCIEMLPPAHESSAPDPRWILSDEESLKLNTGAAVEDTVMGARIVIRDSVDIVLGCASVLL</sequence>
<evidence type="ECO:0000313" key="2">
    <source>
        <dbReference type="Proteomes" id="UP000237105"/>
    </source>
</evidence>
<dbReference type="OrthoDB" id="1834910at2759"/>
<evidence type="ECO:0000313" key="1">
    <source>
        <dbReference type="EMBL" id="PON73301.1"/>
    </source>
</evidence>
<protein>
    <submittedName>
        <fullName evidence="1">Uncharacterized protein</fullName>
    </submittedName>
</protein>